<evidence type="ECO:0000313" key="2">
    <source>
        <dbReference type="EMBL" id="RDB18541.1"/>
    </source>
</evidence>
<dbReference type="Pfam" id="PF20414">
    <property type="entry name" value="DUF6698"/>
    <property type="match status" value="1"/>
</dbReference>
<reference evidence="2" key="1">
    <citation type="submission" date="2018-04" db="EMBL/GenBank/DDBJ databases">
        <title>Whole genome sequencing of Hypsizygus marmoreus.</title>
        <authorList>
            <person name="Choi I.-G."/>
            <person name="Min B."/>
            <person name="Kim J.-G."/>
            <person name="Kim S."/>
            <person name="Oh Y.-L."/>
            <person name="Kong W.-S."/>
            <person name="Park H."/>
            <person name="Jeong J."/>
            <person name="Song E.-S."/>
        </authorList>
    </citation>
    <scope>NUCLEOTIDE SEQUENCE [LARGE SCALE GENOMIC DNA]</scope>
    <source>
        <strain evidence="2">51987-8</strain>
    </source>
</reference>
<accession>A0A369J919</accession>
<evidence type="ECO:0000256" key="1">
    <source>
        <dbReference type="SAM" id="MobiDB-lite"/>
    </source>
</evidence>
<dbReference type="EMBL" id="LUEZ02000101">
    <property type="protein sequence ID" value="RDB18541.1"/>
    <property type="molecule type" value="Genomic_DNA"/>
</dbReference>
<proteinExistence type="predicted"/>
<dbReference type="Proteomes" id="UP000076154">
    <property type="component" value="Unassembled WGS sequence"/>
</dbReference>
<keyword evidence="3" id="KW-1185">Reference proteome</keyword>
<feature type="region of interest" description="Disordered" evidence="1">
    <location>
        <begin position="1"/>
        <end position="20"/>
    </location>
</feature>
<dbReference type="InParanoid" id="A0A369J919"/>
<comment type="caution">
    <text evidence="2">The sequence shown here is derived from an EMBL/GenBank/DDBJ whole genome shotgun (WGS) entry which is preliminary data.</text>
</comment>
<gene>
    <name evidence="2" type="ORF">Hypma_000280</name>
</gene>
<dbReference type="OrthoDB" id="2662502at2759"/>
<dbReference type="STRING" id="39966.A0A369J919"/>
<protein>
    <submittedName>
        <fullName evidence="2">Uncharacterized protein</fullName>
    </submittedName>
</protein>
<organism evidence="2 3">
    <name type="scientific">Hypsizygus marmoreus</name>
    <name type="common">White beech mushroom</name>
    <name type="synonym">Agaricus marmoreus</name>
    <dbReference type="NCBI Taxonomy" id="39966"/>
    <lineage>
        <taxon>Eukaryota</taxon>
        <taxon>Fungi</taxon>
        <taxon>Dikarya</taxon>
        <taxon>Basidiomycota</taxon>
        <taxon>Agaricomycotina</taxon>
        <taxon>Agaricomycetes</taxon>
        <taxon>Agaricomycetidae</taxon>
        <taxon>Agaricales</taxon>
        <taxon>Tricholomatineae</taxon>
        <taxon>Lyophyllaceae</taxon>
        <taxon>Hypsizygus</taxon>
    </lineage>
</organism>
<name>A0A369J919_HYPMA</name>
<dbReference type="InterPro" id="IPR046521">
    <property type="entry name" value="DUF6698"/>
</dbReference>
<evidence type="ECO:0000313" key="3">
    <source>
        <dbReference type="Proteomes" id="UP000076154"/>
    </source>
</evidence>
<dbReference type="AlphaFoldDB" id="A0A369J919"/>
<sequence length="349" mass="39481">MATLGRRVRDDLDPLQQGPRKRYTASDPLVHVGRHFGRTVFAFCNVKSLLTNGLTLVADNPAPETLNTEERQIARVYRELLKISRTLEARILRSNSEEEVGLVADLIQRGANASRVDDTKGMKSSIIDWITPPGEALCPPLNRRTKSDRGFQHERTGSLLCPAGLDWNCPEICDKLRSGEMIVRGDQWPVFLYPDMMYDPDDPWQGLLRSPLLAYKHVFTSPSSVDDDEVRVTKSTKSGNARIHGMKSVTPSSLAYITTQVRFALTSASQFFRSDTITDSERFYLTLLETLEDVRERENVQDLLGWWNKKIFPHYSPDTIVAPVEGSVHHRIRQKRAELESRSQGANGD</sequence>